<gene>
    <name evidence="1" type="ORF">GLP33_07765</name>
</gene>
<dbReference type="PANTHER" id="PTHR34322:SF2">
    <property type="entry name" value="TRANSPOSASE IS200-LIKE DOMAIN-CONTAINING PROTEIN"/>
    <property type="match status" value="1"/>
</dbReference>
<dbReference type="InterPro" id="IPR036515">
    <property type="entry name" value="Transposase_17_sf"/>
</dbReference>
<sequence>MTISRRKLIEPHITPFYHVINRCVRRAYLCGDDPYNGKNYQHRRGWIVNKIKQLAADKQQALSNLVAEWQQRLGSISWFMRCLNEEIARKANKEDQCKGAFWEGRFKSQALLDEQALLSCMMYVDLNPIRAGVTPSLEQSDFTSIQQRIREYHQTKVSRSSKASSSANHFQLLPFVGGEHQAKTVGINFAFADYLELIDWTGRCIRNDKKGFIGSNQPKILQQLGITSDAWLEHSEQFMERYANVSGKWSQMCAFKQRIGGHWCKGKSASHQLHPS</sequence>
<dbReference type="PANTHER" id="PTHR34322">
    <property type="entry name" value="TRANSPOSASE, Y1_TNP DOMAIN-CONTAINING"/>
    <property type="match status" value="1"/>
</dbReference>
<comment type="caution">
    <text evidence="1">The sequence shown here is derived from an EMBL/GenBank/DDBJ whole genome shotgun (WGS) entry which is preliminary data.</text>
</comment>
<reference evidence="1" key="1">
    <citation type="submission" date="2019-11" db="EMBL/GenBank/DDBJ databases">
        <title>Comparative genomics of photobacteria reveal adaptation to distinct habitats.</title>
        <authorList>
            <person name="Fuertes-Perez S."/>
            <person name="Hilgarth M."/>
            <person name="Vogel R.F."/>
        </authorList>
    </citation>
    <scope>NUCLEOTIDE SEQUENCE</scope>
    <source>
        <strain evidence="1">TMW2.2145</strain>
    </source>
</reference>
<dbReference type="AlphaFoldDB" id="A0AAW4ZT76"/>
<dbReference type="GO" id="GO:0003677">
    <property type="term" value="F:DNA binding"/>
    <property type="evidence" value="ECO:0007669"/>
    <property type="project" value="InterPro"/>
</dbReference>
<protein>
    <submittedName>
        <fullName evidence="1">Transposase</fullName>
    </submittedName>
</protein>
<evidence type="ECO:0000313" key="1">
    <source>
        <dbReference type="EMBL" id="MCF2301625.1"/>
    </source>
</evidence>
<dbReference type="EMBL" id="WMCP01000006">
    <property type="protein sequence ID" value="MCF2301625.1"/>
    <property type="molecule type" value="Genomic_DNA"/>
</dbReference>
<name>A0AAW4ZT76_PHOPO</name>
<dbReference type="SUPFAM" id="SSF143422">
    <property type="entry name" value="Transposase IS200-like"/>
    <property type="match status" value="1"/>
</dbReference>
<dbReference type="RefSeq" id="WP_232580941.1">
    <property type="nucleotide sequence ID" value="NZ_WMCP01000006.1"/>
</dbReference>
<dbReference type="Proteomes" id="UP000813876">
    <property type="component" value="Unassembled WGS sequence"/>
</dbReference>
<accession>A0AAW4ZT76</accession>
<organism evidence="1 2">
    <name type="scientific">Photobacterium phosphoreum</name>
    <dbReference type="NCBI Taxonomy" id="659"/>
    <lineage>
        <taxon>Bacteria</taxon>
        <taxon>Pseudomonadati</taxon>
        <taxon>Pseudomonadota</taxon>
        <taxon>Gammaproteobacteria</taxon>
        <taxon>Vibrionales</taxon>
        <taxon>Vibrionaceae</taxon>
        <taxon>Photobacterium</taxon>
    </lineage>
</organism>
<proteinExistence type="predicted"/>
<dbReference type="GO" id="GO:0004803">
    <property type="term" value="F:transposase activity"/>
    <property type="evidence" value="ECO:0007669"/>
    <property type="project" value="InterPro"/>
</dbReference>
<evidence type="ECO:0000313" key="2">
    <source>
        <dbReference type="Proteomes" id="UP000813876"/>
    </source>
</evidence>
<dbReference type="Gene3D" id="3.30.70.1290">
    <property type="entry name" value="Transposase IS200-like"/>
    <property type="match status" value="1"/>
</dbReference>
<dbReference type="GO" id="GO:0006313">
    <property type="term" value="P:DNA transposition"/>
    <property type="evidence" value="ECO:0007669"/>
    <property type="project" value="InterPro"/>
</dbReference>